<evidence type="ECO:0000313" key="1">
    <source>
        <dbReference type="EMBL" id="QMS90229.1"/>
    </source>
</evidence>
<sequence length="50" mass="5407">MRTALTALLAIVAYCGDRGGITNGLYIALNISGIKCWDVNVNLLLTNIRQ</sequence>
<organism evidence="1 2">
    <name type="scientific">Nostoc edaphicum CCNP1411</name>
    <dbReference type="NCBI Taxonomy" id="1472755"/>
    <lineage>
        <taxon>Bacteria</taxon>
        <taxon>Bacillati</taxon>
        <taxon>Cyanobacteriota</taxon>
        <taxon>Cyanophyceae</taxon>
        <taxon>Nostocales</taxon>
        <taxon>Nostocaceae</taxon>
        <taxon>Nostoc</taxon>
    </lineage>
</organism>
<evidence type="ECO:0000313" key="2">
    <source>
        <dbReference type="Proteomes" id="UP000514713"/>
    </source>
</evidence>
<dbReference type="AlphaFoldDB" id="A0A7D7LH17"/>
<protein>
    <submittedName>
        <fullName evidence="1">Uncharacterized protein</fullName>
    </submittedName>
</protein>
<gene>
    <name evidence="1" type="ORF">HUN01_22530</name>
</gene>
<proteinExistence type="predicted"/>
<keyword evidence="2" id="KW-1185">Reference proteome</keyword>
<reference evidence="2" key="1">
    <citation type="submission" date="2020-06" db="EMBL/GenBank/DDBJ databases">
        <title>Nostoc edaphicum CCNP1411 genome.</title>
        <authorList>
            <person name="Fidor A."/>
            <person name="Grabski M."/>
            <person name="Gawor J."/>
            <person name="Gromadka R."/>
            <person name="Wegrzyn G."/>
            <person name="Mazur-Marzec H."/>
        </authorList>
    </citation>
    <scope>NUCLEOTIDE SEQUENCE [LARGE SCALE GENOMIC DNA]</scope>
    <source>
        <strain evidence="2">CCNP1411</strain>
    </source>
</reference>
<dbReference type="KEGG" id="ned:HUN01_22530"/>
<dbReference type="Proteomes" id="UP000514713">
    <property type="component" value="Chromosome"/>
</dbReference>
<name>A0A7D7LH17_9NOSO</name>
<accession>A0A7D7LH17</accession>
<dbReference type="RefSeq" id="WP_181928067.1">
    <property type="nucleotide sequence ID" value="NZ_CP054698.1"/>
</dbReference>
<dbReference type="EMBL" id="CP054698">
    <property type="protein sequence ID" value="QMS90229.1"/>
    <property type="molecule type" value="Genomic_DNA"/>
</dbReference>